<proteinExistence type="predicted"/>
<keyword evidence="3" id="KW-1185">Reference proteome</keyword>
<evidence type="ECO:0000313" key="3">
    <source>
        <dbReference type="Proteomes" id="UP000554235"/>
    </source>
</evidence>
<dbReference type="OrthoDB" id="5099128at2759"/>
<keyword evidence="2" id="KW-0378">Hydrolase</keyword>
<dbReference type="Proteomes" id="UP000554235">
    <property type="component" value="Unassembled WGS sequence"/>
</dbReference>
<organism evidence="2 3">
    <name type="scientific">Fusarium albosuccineum</name>
    <dbReference type="NCBI Taxonomy" id="1237068"/>
    <lineage>
        <taxon>Eukaryota</taxon>
        <taxon>Fungi</taxon>
        <taxon>Dikarya</taxon>
        <taxon>Ascomycota</taxon>
        <taxon>Pezizomycotina</taxon>
        <taxon>Sordariomycetes</taxon>
        <taxon>Hypocreomycetidae</taxon>
        <taxon>Hypocreales</taxon>
        <taxon>Nectriaceae</taxon>
        <taxon>Fusarium</taxon>
        <taxon>Fusarium decemcellulare species complex</taxon>
    </lineage>
</organism>
<dbReference type="GO" id="GO:0016787">
    <property type="term" value="F:hydrolase activity"/>
    <property type="evidence" value="ECO:0007669"/>
    <property type="project" value="UniProtKB-KW"/>
</dbReference>
<comment type="caution">
    <text evidence="2">The sequence shown here is derived from an EMBL/GenBank/DDBJ whole genome shotgun (WGS) entry which is preliminary data.</text>
</comment>
<feature type="domain" description="DUF7791" evidence="1">
    <location>
        <begin position="29"/>
        <end position="139"/>
    </location>
</feature>
<protein>
    <submittedName>
        <fullName evidence="2">P-loop containing nucleoside triphosphate hydrolase</fullName>
    </submittedName>
</protein>
<sequence>MQASTKPPRALLLWHLGERGYDPLEDDLNEETKLARCYQLYLRLMMQCAGLLELRADLVDRHFDSTESSLDMAIDDDTDVMRFGRKRSFKEVYSIDSTVHYLHRTAHDFLAQADIEGLWKIRVLESRFDSRSWFATRVFIDMYEVAMRVKEIEGEYIPSFLLYEWSEGLRTFIITLESSPNRGVRSMLDKMINGVERGVFDPQGPHGPDEYTSLLGDTIDIRESWLEWFLRFDYLSRFKHARYPKVGEDLIDSDKTSQDIYAVLKWIDSI</sequence>
<name>A0A8H4KEL9_9HYPO</name>
<evidence type="ECO:0000259" key="1">
    <source>
        <dbReference type="Pfam" id="PF25053"/>
    </source>
</evidence>
<reference evidence="2 3" key="1">
    <citation type="submission" date="2020-01" db="EMBL/GenBank/DDBJ databases">
        <title>Identification and distribution of gene clusters putatively required for synthesis of sphingolipid metabolism inhibitors in phylogenetically diverse species of the filamentous fungus Fusarium.</title>
        <authorList>
            <person name="Kim H.-S."/>
            <person name="Busman M."/>
            <person name="Brown D.W."/>
            <person name="Divon H."/>
            <person name="Uhlig S."/>
            <person name="Proctor R.H."/>
        </authorList>
    </citation>
    <scope>NUCLEOTIDE SEQUENCE [LARGE SCALE GENOMIC DNA]</scope>
    <source>
        <strain evidence="2 3">NRRL 20459</strain>
    </source>
</reference>
<accession>A0A8H4KEL9</accession>
<evidence type="ECO:0000313" key="2">
    <source>
        <dbReference type="EMBL" id="KAF4447624.1"/>
    </source>
</evidence>
<dbReference type="InterPro" id="IPR056693">
    <property type="entry name" value="DUF7791"/>
</dbReference>
<dbReference type="AlphaFoldDB" id="A0A8H4KEL9"/>
<dbReference type="EMBL" id="JAADYS010003394">
    <property type="protein sequence ID" value="KAF4447624.1"/>
    <property type="molecule type" value="Genomic_DNA"/>
</dbReference>
<gene>
    <name evidence="2" type="ORF">FALBO_16925</name>
</gene>
<dbReference type="Pfam" id="PF25053">
    <property type="entry name" value="DUF7791"/>
    <property type="match status" value="1"/>
</dbReference>